<name>A0ACD1ACT7_9FIRM</name>
<accession>A0ACD1ACT7</accession>
<protein>
    <submittedName>
        <fullName evidence="1">Bacteriohemerythrin</fullName>
    </submittedName>
</protein>
<gene>
    <name evidence="1" type="ORF">FRZ06_11920</name>
</gene>
<reference evidence="1" key="1">
    <citation type="submission" date="2019-08" db="EMBL/GenBank/DDBJ databases">
        <title>Genome sequence of Clostridiales bacterium MT110.</title>
        <authorList>
            <person name="Cao J."/>
        </authorList>
    </citation>
    <scope>NUCLEOTIDE SEQUENCE</scope>
    <source>
        <strain evidence="1">MT110</strain>
    </source>
</reference>
<proteinExistence type="predicted"/>
<keyword evidence="2" id="KW-1185">Reference proteome</keyword>
<dbReference type="Proteomes" id="UP000594014">
    <property type="component" value="Chromosome"/>
</dbReference>
<sequence length="141" mass="16388">MIWREKYNVGVPEIDTQHEELFARVTAFVETLRSDKEWSEKVSQVNETLSFMKDYVVIHFQDEEAYQAEIGYPEAAAHKKVHNDMVAYVGTVSEQYEKTGYEEVLIQQFAGKLLAWLINHVAADDQKIANYARKKEAEQNE</sequence>
<evidence type="ECO:0000313" key="2">
    <source>
        <dbReference type="Proteomes" id="UP000594014"/>
    </source>
</evidence>
<evidence type="ECO:0000313" key="1">
    <source>
        <dbReference type="EMBL" id="QOX63990.1"/>
    </source>
</evidence>
<dbReference type="EMBL" id="CP042469">
    <property type="protein sequence ID" value="QOX63990.1"/>
    <property type="molecule type" value="Genomic_DNA"/>
</dbReference>
<organism evidence="1 2">
    <name type="scientific">Anoxybacterium hadale</name>
    <dbReference type="NCBI Taxonomy" id="3408580"/>
    <lineage>
        <taxon>Bacteria</taxon>
        <taxon>Bacillati</taxon>
        <taxon>Bacillota</taxon>
        <taxon>Clostridia</taxon>
        <taxon>Peptostreptococcales</taxon>
        <taxon>Anaerovoracaceae</taxon>
        <taxon>Anoxybacterium</taxon>
    </lineage>
</organism>